<sequence length="105" mass="11477">MPKAYWIAHVSVDDPEAYAAYRQANAAAFQKYGARFLVRGGEQQVMEGALRPRAVVIEFPSRDAAEACYRSPEYQAALALRQPVSTADLAIVDGWDQPDDTGGSN</sequence>
<comment type="caution">
    <text evidence="2">The sequence shown here is derived from an EMBL/GenBank/DDBJ whole genome shotgun (WGS) entry which is preliminary data.</text>
</comment>
<dbReference type="InterPro" id="IPR011008">
    <property type="entry name" value="Dimeric_a/b-barrel"/>
</dbReference>
<organism evidence="2 3">
    <name type="scientific">Paracoccus salipaludis</name>
    <dbReference type="NCBI Taxonomy" id="2032623"/>
    <lineage>
        <taxon>Bacteria</taxon>
        <taxon>Pseudomonadati</taxon>
        <taxon>Pseudomonadota</taxon>
        <taxon>Alphaproteobacteria</taxon>
        <taxon>Rhodobacterales</taxon>
        <taxon>Paracoccaceae</taxon>
        <taxon>Paracoccus</taxon>
    </lineage>
</organism>
<dbReference type="OrthoDB" id="9806380at2"/>
<evidence type="ECO:0000313" key="2">
    <source>
        <dbReference type="EMBL" id="PAU98496.1"/>
    </source>
</evidence>
<dbReference type="RefSeq" id="WP_095639178.1">
    <property type="nucleotide sequence ID" value="NZ_NSJZ01000002.1"/>
</dbReference>
<protein>
    <recommendedName>
        <fullName evidence="1">DUF1330 domain-containing protein</fullName>
    </recommendedName>
</protein>
<accession>A0A2A2GLN5</accession>
<evidence type="ECO:0000313" key="3">
    <source>
        <dbReference type="Proteomes" id="UP000218023"/>
    </source>
</evidence>
<dbReference type="PANTHER" id="PTHR41521">
    <property type="match status" value="1"/>
</dbReference>
<dbReference type="PANTHER" id="PTHR41521:SF4">
    <property type="entry name" value="BLR0684 PROTEIN"/>
    <property type="match status" value="1"/>
</dbReference>
<evidence type="ECO:0000259" key="1">
    <source>
        <dbReference type="Pfam" id="PF07045"/>
    </source>
</evidence>
<feature type="domain" description="DUF1330" evidence="1">
    <location>
        <begin position="3"/>
        <end position="94"/>
    </location>
</feature>
<gene>
    <name evidence="2" type="ORF">CK240_04805</name>
</gene>
<dbReference type="Proteomes" id="UP000218023">
    <property type="component" value="Unassembled WGS sequence"/>
</dbReference>
<dbReference type="Gene3D" id="3.30.70.100">
    <property type="match status" value="1"/>
</dbReference>
<reference evidence="2 3" key="1">
    <citation type="submission" date="2017-09" db="EMBL/GenBank/DDBJ databases">
        <title>Paracoccus alkalisoli sp. nov., isolated from saline alkaline soil.</title>
        <authorList>
            <person name="Dong X."/>
            <person name="Zhang G."/>
        </authorList>
    </citation>
    <scope>NUCLEOTIDE SEQUENCE [LARGE SCALE GENOMIC DNA]</scope>
    <source>
        <strain evidence="2 3">WN007</strain>
    </source>
</reference>
<dbReference type="EMBL" id="NSJZ01000002">
    <property type="protein sequence ID" value="PAU98496.1"/>
    <property type="molecule type" value="Genomic_DNA"/>
</dbReference>
<keyword evidence="3" id="KW-1185">Reference proteome</keyword>
<dbReference type="Pfam" id="PF07045">
    <property type="entry name" value="DUF1330"/>
    <property type="match status" value="1"/>
</dbReference>
<name>A0A2A2GLN5_9RHOB</name>
<proteinExistence type="predicted"/>
<dbReference type="AlphaFoldDB" id="A0A2A2GLN5"/>
<dbReference type="SUPFAM" id="SSF54909">
    <property type="entry name" value="Dimeric alpha+beta barrel"/>
    <property type="match status" value="1"/>
</dbReference>
<dbReference type="InterPro" id="IPR010753">
    <property type="entry name" value="DUF1330"/>
</dbReference>